<name>A0ABS5EQI4_9PROT</name>
<feature type="chain" id="PRO_5046228892" description="PepSY domain-containing protein" evidence="2">
    <location>
        <begin position="19"/>
        <end position="108"/>
    </location>
</feature>
<evidence type="ECO:0000313" key="3">
    <source>
        <dbReference type="EMBL" id="MBR0653286.1"/>
    </source>
</evidence>
<keyword evidence="4" id="KW-1185">Reference proteome</keyword>
<accession>A0ABS5EQI4</accession>
<gene>
    <name evidence="3" type="ORF">GXW78_26775</name>
</gene>
<evidence type="ECO:0000256" key="1">
    <source>
        <dbReference type="SAM" id="MobiDB-lite"/>
    </source>
</evidence>
<dbReference type="RefSeq" id="WP_211871993.1">
    <property type="nucleotide sequence ID" value="NZ_JAAEDI010000045.1"/>
</dbReference>
<feature type="compositionally biased region" description="Polar residues" evidence="1">
    <location>
        <begin position="22"/>
        <end position="35"/>
    </location>
</feature>
<evidence type="ECO:0008006" key="5">
    <source>
        <dbReference type="Google" id="ProtNLM"/>
    </source>
</evidence>
<feature type="region of interest" description="Disordered" evidence="1">
    <location>
        <begin position="68"/>
        <end position="87"/>
    </location>
</feature>
<protein>
    <recommendedName>
        <fullName evidence="5">PepSY domain-containing protein</fullName>
    </recommendedName>
</protein>
<proteinExistence type="predicted"/>
<feature type="region of interest" description="Disordered" evidence="1">
    <location>
        <begin position="20"/>
        <end position="42"/>
    </location>
</feature>
<evidence type="ECO:0000256" key="2">
    <source>
        <dbReference type="SAM" id="SignalP"/>
    </source>
</evidence>
<feature type="signal peptide" evidence="2">
    <location>
        <begin position="1"/>
        <end position="18"/>
    </location>
</feature>
<dbReference type="Proteomes" id="UP000698752">
    <property type="component" value="Unassembled WGS sequence"/>
</dbReference>
<dbReference type="EMBL" id="JAAEDI010000045">
    <property type="protein sequence ID" value="MBR0653286.1"/>
    <property type="molecule type" value="Genomic_DNA"/>
</dbReference>
<sequence length="108" mass="11313">MKWVLTLAVMLASATAIAPQVGAQTPVPNQNTTQPGPLPRGDISEAVAQSRLQAAGLRNIRDLTRRSDGTWRAQVTSSQGVDGEAIIDAGGNVQLSDGVARNPMPTPR</sequence>
<comment type="caution">
    <text evidence="3">The sequence shown here is derived from an EMBL/GenBank/DDBJ whole genome shotgun (WGS) entry which is preliminary data.</text>
</comment>
<reference evidence="4" key="1">
    <citation type="journal article" date="2021" name="Syst. Appl. Microbiol.">
        <title>Roseomonas hellenica sp. nov., isolated from roots of wild-growing Alkanna tinctoria.</title>
        <authorList>
            <person name="Rat A."/>
            <person name="Naranjo H.D."/>
            <person name="Lebbe L."/>
            <person name="Cnockaert M."/>
            <person name="Krigas N."/>
            <person name="Grigoriadou K."/>
            <person name="Maloupa E."/>
            <person name="Willems A."/>
        </authorList>
    </citation>
    <scope>NUCLEOTIDE SEQUENCE [LARGE SCALE GENOMIC DNA]</scope>
    <source>
        <strain evidence="4">LMG 31159</strain>
    </source>
</reference>
<keyword evidence="2" id="KW-0732">Signal</keyword>
<evidence type="ECO:0000313" key="4">
    <source>
        <dbReference type="Proteomes" id="UP000698752"/>
    </source>
</evidence>
<organism evidence="3 4">
    <name type="scientific">Neoroseomonas terrae</name>
    <dbReference type="NCBI Taxonomy" id="424799"/>
    <lineage>
        <taxon>Bacteria</taxon>
        <taxon>Pseudomonadati</taxon>
        <taxon>Pseudomonadota</taxon>
        <taxon>Alphaproteobacteria</taxon>
        <taxon>Acetobacterales</taxon>
        <taxon>Acetobacteraceae</taxon>
        <taxon>Neoroseomonas</taxon>
    </lineage>
</organism>